<dbReference type="Pfam" id="PF00293">
    <property type="entry name" value="NUDIX"/>
    <property type="match status" value="1"/>
</dbReference>
<comment type="similarity">
    <text evidence="1">Belongs to the Nudix hydrolase family.</text>
</comment>
<keyword evidence="7" id="KW-1185">Reference proteome</keyword>
<keyword evidence="4" id="KW-0378">Hydrolase</keyword>
<proteinExistence type="inferred from homology"/>
<evidence type="ECO:0000259" key="6">
    <source>
        <dbReference type="PROSITE" id="PS51462"/>
    </source>
</evidence>
<accession>A0AAF3FDF0</accession>
<dbReference type="SUPFAM" id="SSF55811">
    <property type="entry name" value="Nudix"/>
    <property type="match status" value="1"/>
</dbReference>
<name>A0AAF3FDF0_9BILA</name>
<evidence type="ECO:0000256" key="1">
    <source>
        <dbReference type="ARBA" id="ARBA00005582"/>
    </source>
</evidence>
<keyword evidence="3" id="KW-0547">Nucleotide-binding</keyword>
<dbReference type="InterPro" id="IPR015797">
    <property type="entry name" value="NUDIX_hydrolase-like_dom_sf"/>
</dbReference>
<dbReference type="CDD" id="cd03428">
    <property type="entry name" value="NUDIX_Ap4A_Nudt2"/>
    <property type="match status" value="1"/>
</dbReference>
<dbReference type="PANTHER" id="PTHR21340">
    <property type="entry name" value="DIADENOSINE 5,5-P1,P4-TETRAPHOSPHATE PYROPHOSPHOHYDROLASE MUTT"/>
    <property type="match status" value="1"/>
</dbReference>
<evidence type="ECO:0000256" key="5">
    <source>
        <dbReference type="ARBA" id="ARBA00032644"/>
    </source>
</evidence>
<dbReference type="InterPro" id="IPR003565">
    <property type="entry name" value="Tetra_PHTase"/>
</dbReference>
<dbReference type="WBParaSite" id="MBELARI_LOCUS3912">
    <property type="protein sequence ID" value="MBELARI_LOCUS3912"/>
    <property type="gene ID" value="MBELARI_LOCUS3912"/>
</dbReference>
<dbReference type="InterPro" id="IPR051325">
    <property type="entry name" value="Nudix_hydrolase_domain"/>
</dbReference>
<protein>
    <recommendedName>
        <fullName evidence="2">Bis(5'-nucleosyl)-tetraphosphatase [asymmetrical]</fullName>
    </recommendedName>
    <alternativeName>
        <fullName evidence="5">Diadenosine 5',5'''-P1,P4-tetraphosphate asymmetrical hydrolase</fullName>
    </alternativeName>
</protein>
<dbReference type="InterPro" id="IPR000086">
    <property type="entry name" value="NUDIX_hydrolase_dom"/>
</dbReference>
<dbReference type="GO" id="GO:0004081">
    <property type="term" value="F:bis(5'-nucleosyl)-tetraphosphatase (asymmetrical) activity"/>
    <property type="evidence" value="ECO:0007669"/>
    <property type="project" value="TreeGrafter"/>
</dbReference>
<dbReference type="GO" id="GO:0006754">
    <property type="term" value="P:ATP biosynthetic process"/>
    <property type="evidence" value="ECO:0007669"/>
    <property type="project" value="TreeGrafter"/>
</dbReference>
<reference evidence="8" key="1">
    <citation type="submission" date="2024-02" db="UniProtKB">
        <authorList>
            <consortium name="WormBaseParasite"/>
        </authorList>
    </citation>
    <scope>IDENTIFICATION</scope>
</reference>
<organism evidence="7 8">
    <name type="scientific">Mesorhabditis belari</name>
    <dbReference type="NCBI Taxonomy" id="2138241"/>
    <lineage>
        <taxon>Eukaryota</taxon>
        <taxon>Metazoa</taxon>
        <taxon>Ecdysozoa</taxon>
        <taxon>Nematoda</taxon>
        <taxon>Chromadorea</taxon>
        <taxon>Rhabditida</taxon>
        <taxon>Rhabditina</taxon>
        <taxon>Rhabditomorpha</taxon>
        <taxon>Rhabditoidea</taxon>
        <taxon>Rhabditidae</taxon>
        <taxon>Mesorhabditinae</taxon>
        <taxon>Mesorhabditis</taxon>
    </lineage>
</organism>
<evidence type="ECO:0000313" key="8">
    <source>
        <dbReference type="WBParaSite" id="MBELARI_LOCUS3912"/>
    </source>
</evidence>
<evidence type="ECO:0000256" key="3">
    <source>
        <dbReference type="ARBA" id="ARBA00022741"/>
    </source>
</evidence>
<dbReference type="Proteomes" id="UP000887575">
    <property type="component" value="Unassembled WGS sequence"/>
</dbReference>
<feature type="domain" description="Nudix hydrolase" evidence="6">
    <location>
        <begin position="1"/>
        <end position="142"/>
    </location>
</feature>
<dbReference type="AlphaFoldDB" id="A0AAF3FDF0"/>
<evidence type="ECO:0000256" key="4">
    <source>
        <dbReference type="ARBA" id="ARBA00022801"/>
    </source>
</evidence>
<dbReference type="GO" id="GO:0006167">
    <property type="term" value="P:AMP biosynthetic process"/>
    <property type="evidence" value="ECO:0007669"/>
    <property type="project" value="TreeGrafter"/>
</dbReference>
<sequence>MARSAGLFLVKLSNSEEPLFLLLQASKHPHHWSPPKGHIDPGESDLEAAIRETEEETSYKRETFEIMENSMDQISYLITESVAHPEDVGKMKTAVYWLARMSDEASNVQISSEHTNMKWVTLEEAHEKLTLPGMSDLLKKYAKLLQERH</sequence>
<dbReference type="GO" id="GO:0000166">
    <property type="term" value="F:nucleotide binding"/>
    <property type="evidence" value="ECO:0007669"/>
    <property type="project" value="UniProtKB-KW"/>
</dbReference>
<dbReference type="PROSITE" id="PS51462">
    <property type="entry name" value="NUDIX"/>
    <property type="match status" value="1"/>
</dbReference>
<dbReference type="Gene3D" id="3.90.79.10">
    <property type="entry name" value="Nucleoside Triphosphate Pyrophosphohydrolase"/>
    <property type="match status" value="1"/>
</dbReference>
<dbReference type="PANTHER" id="PTHR21340:SF0">
    <property type="entry name" value="BIS(5'-NUCLEOSYL)-TETRAPHOSPHATASE [ASYMMETRICAL]"/>
    <property type="match status" value="1"/>
</dbReference>
<evidence type="ECO:0000313" key="7">
    <source>
        <dbReference type="Proteomes" id="UP000887575"/>
    </source>
</evidence>
<evidence type="ECO:0000256" key="2">
    <source>
        <dbReference type="ARBA" id="ARBA00018911"/>
    </source>
</evidence>